<organism evidence="6 7">
    <name type="scientific">Ilyodon furcidens</name>
    <name type="common">goldbreast splitfin</name>
    <dbReference type="NCBI Taxonomy" id="33524"/>
    <lineage>
        <taxon>Eukaryota</taxon>
        <taxon>Metazoa</taxon>
        <taxon>Chordata</taxon>
        <taxon>Craniata</taxon>
        <taxon>Vertebrata</taxon>
        <taxon>Euteleostomi</taxon>
        <taxon>Actinopterygii</taxon>
        <taxon>Neopterygii</taxon>
        <taxon>Teleostei</taxon>
        <taxon>Neoteleostei</taxon>
        <taxon>Acanthomorphata</taxon>
        <taxon>Ovalentaria</taxon>
        <taxon>Atherinomorphae</taxon>
        <taxon>Cyprinodontiformes</taxon>
        <taxon>Goodeidae</taxon>
        <taxon>Ilyodon</taxon>
    </lineage>
</organism>
<name>A0ABV0UUV4_9TELE</name>
<keyword evidence="7" id="KW-1185">Reference proteome</keyword>
<comment type="caution">
    <text evidence="6">The sequence shown here is derived from an EMBL/GenBank/DDBJ whole genome shotgun (WGS) entry which is preliminary data.</text>
</comment>
<feature type="domain" description="BED-type" evidence="5">
    <location>
        <begin position="26"/>
        <end position="75"/>
    </location>
</feature>
<dbReference type="Pfam" id="PF02892">
    <property type="entry name" value="zf-BED"/>
    <property type="match status" value="1"/>
</dbReference>
<gene>
    <name evidence="6" type="ORF">ILYODFUR_024728</name>
</gene>
<evidence type="ECO:0000313" key="7">
    <source>
        <dbReference type="Proteomes" id="UP001482620"/>
    </source>
</evidence>
<dbReference type="InterPro" id="IPR003656">
    <property type="entry name" value="Znf_BED"/>
</dbReference>
<keyword evidence="2 4" id="KW-0863">Zinc-finger</keyword>
<evidence type="ECO:0000256" key="1">
    <source>
        <dbReference type="ARBA" id="ARBA00022723"/>
    </source>
</evidence>
<accession>A0ABV0UUV4</accession>
<evidence type="ECO:0000256" key="4">
    <source>
        <dbReference type="PROSITE-ProRule" id="PRU00027"/>
    </source>
</evidence>
<evidence type="ECO:0000259" key="5">
    <source>
        <dbReference type="PROSITE" id="PS50808"/>
    </source>
</evidence>
<dbReference type="Proteomes" id="UP001482620">
    <property type="component" value="Unassembled WGS sequence"/>
</dbReference>
<evidence type="ECO:0000256" key="3">
    <source>
        <dbReference type="ARBA" id="ARBA00022833"/>
    </source>
</evidence>
<proteinExistence type="predicted"/>
<evidence type="ECO:0000313" key="6">
    <source>
        <dbReference type="EMBL" id="MEQ2248985.1"/>
    </source>
</evidence>
<dbReference type="SUPFAM" id="SSF57667">
    <property type="entry name" value="beta-beta-alpha zinc fingers"/>
    <property type="match status" value="1"/>
</dbReference>
<protein>
    <recommendedName>
        <fullName evidence="5">BED-type domain-containing protein</fullName>
    </recommendedName>
</protein>
<keyword evidence="1" id="KW-0479">Metal-binding</keyword>
<evidence type="ECO:0000256" key="2">
    <source>
        <dbReference type="ARBA" id="ARBA00022771"/>
    </source>
</evidence>
<reference evidence="6 7" key="1">
    <citation type="submission" date="2021-06" db="EMBL/GenBank/DDBJ databases">
        <authorList>
            <person name="Palmer J.M."/>
        </authorList>
    </citation>
    <scope>NUCLEOTIDE SEQUENCE [LARGE SCALE GENOMIC DNA]</scope>
    <source>
        <strain evidence="7">if_2019</strain>
        <tissue evidence="6">Muscle</tissue>
    </source>
</reference>
<sequence length="134" mass="15362">MNRALHAQGRNDVSSRWYRQQSMAVRKHSKVWLHFSKCDDYARCIICYAKCKASSWKTSDLRQHLVKHKAEECKSFVSLRSTAETPAFSTVSMPASVSDSSSAARNMGEQMFKTTEILQYKQLGVVMVYNMLNK</sequence>
<dbReference type="InterPro" id="IPR036236">
    <property type="entry name" value="Znf_C2H2_sf"/>
</dbReference>
<dbReference type="EMBL" id="JAHRIQ010084055">
    <property type="protein sequence ID" value="MEQ2248985.1"/>
    <property type="molecule type" value="Genomic_DNA"/>
</dbReference>
<dbReference type="PROSITE" id="PS50808">
    <property type="entry name" value="ZF_BED"/>
    <property type="match status" value="1"/>
</dbReference>
<keyword evidence="3" id="KW-0862">Zinc</keyword>
<dbReference type="SMART" id="SM00614">
    <property type="entry name" value="ZnF_BED"/>
    <property type="match status" value="1"/>
</dbReference>